<evidence type="ECO:0000256" key="4">
    <source>
        <dbReference type="ARBA" id="ARBA00022679"/>
    </source>
</evidence>
<keyword evidence="9 12" id="KW-1133">Transmembrane helix</keyword>
<sequence>MVKFCRNYNLLNLMIYYALLLTVVIGSFVTLISWMTLKTLERDVTTSLINGMDKVTDQVVANDREVRDTGQRLTSTSGQMDNLYQYFQLSAGQYLAYSRAHRQDDLFYYLPTESAQVFAGNTAIKKMVITMSDSKHAFVSTRQQTKGQRTLTPPDLGSQFSFHYTFVNNTEPTSYGNLYLVYATQPLTRALAHVANARGLQVLVLAADGTPLYRYRGPAVSKRQLNTATTAAQQTLVDSQRSLHQLRATYRLRHVRLPNGHQIIALTGRDYLRQRKQRLILRFAAIALAIDLVLIGGLWGTFRRYRARFTAMIAAMRQVGHGNLDVRMPVPHQTGDLQVLANGLNQMLDEINHYIYQIYHLQLAQKDANMRALQSQIQPHFLYNTLEYIRMYAVAANQTELADVVYAFAALLRNNTDQSPTTTLEREVAFIEKYIYLYQMRFPDQIAYGLRIAPELKQLVIPKFILQPLVENYFAHGIDYARTDNAVDVTAWLDGADVHLRVTDNGRGISPVRLHAVRAQLAQPQTVESESTQRSIGLHNVFERLQGTFGDRAQLTIQTNAQGGVTVELIFEKRVD</sequence>
<keyword evidence="3" id="KW-0597">Phosphoprotein</keyword>
<dbReference type="EMBL" id="JBHLZY010000009">
    <property type="protein sequence ID" value="MFB9769054.1"/>
    <property type="molecule type" value="Genomic_DNA"/>
</dbReference>
<accession>A0ABV5WSD2</accession>
<dbReference type="SUPFAM" id="SSF158472">
    <property type="entry name" value="HAMP domain-like"/>
    <property type="match status" value="1"/>
</dbReference>
<keyword evidence="7 14" id="KW-0418">Kinase</keyword>
<dbReference type="PANTHER" id="PTHR34220:SF11">
    <property type="entry name" value="SENSOR PROTEIN KINASE HPTS"/>
    <property type="match status" value="1"/>
</dbReference>
<dbReference type="InterPro" id="IPR003660">
    <property type="entry name" value="HAMP_dom"/>
</dbReference>
<dbReference type="PROSITE" id="PS50885">
    <property type="entry name" value="HAMP"/>
    <property type="match status" value="1"/>
</dbReference>
<evidence type="ECO:0000256" key="11">
    <source>
        <dbReference type="ARBA" id="ARBA00023136"/>
    </source>
</evidence>
<comment type="subcellular location">
    <subcellularLocation>
        <location evidence="1">Cell membrane</location>
        <topology evidence="1">Multi-pass membrane protein</topology>
    </subcellularLocation>
</comment>
<keyword evidence="6" id="KW-0547">Nucleotide-binding</keyword>
<dbReference type="Gene3D" id="6.10.340.10">
    <property type="match status" value="1"/>
</dbReference>
<reference evidence="14 15" key="1">
    <citation type="submission" date="2024-09" db="EMBL/GenBank/DDBJ databases">
        <authorList>
            <person name="Sun Q."/>
            <person name="Mori K."/>
        </authorList>
    </citation>
    <scope>NUCLEOTIDE SEQUENCE [LARGE SCALE GENOMIC DNA]</scope>
    <source>
        <strain evidence="14 15">TBRC 4576</strain>
    </source>
</reference>
<evidence type="ECO:0000259" key="13">
    <source>
        <dbReference type="PROSITE" id="PS50885"/>
    </source>
</evidence>
<dbReference type="InterPro" id="IPR010559">
    <property type="entry name" value="Sig_transdc_His_kin_internal"/>
</dbReference>
<dbReference type="Pfam" id="PF00672">
    <property type="entry name" value="HAMP"/>
    <property type="match status" value="1"/>
</dbReference>
<keyword evidence="4 14" id="KW-0808">Transferase</keyword>
<evidence type="ECO:0000256" key="5">
    <source>
        <dbReference type="ARBA" id="ARBA00022692"/>
    </source>
</evidence>
<keyword evidence="2" id="KW-1003">Cell membrane</keyword>
<dbReference type="Proteomes" id="UP001589691">
    <property type="component" value="Unassembled WGS sequence"/>
</dbReference>
<dbReference type="SUPFAM" id="SSF55874">
    <property type="entry name" value="ATPase domain of HSP90 chaperone/DNA topoisomerase II/histidine kinase"/>
    <property type="match status" value="1"/>
</dbReference>
<name>A0ABV5WSD2_9LACO</name>
<dbReference type="SMART" id="SM00304">
    <property type="entry name" value="HAMP"/>
    <property type="match status" value="1"/>
</dbReference>
<feature type="domain" description="HAMP" evidence="13">
    <location>
        <begin position="303"/>
        <end position="356"/>
    </location>
</feature>
<feature type="transmembrane region" description="Helical" evidence="12">
    <location>
        <begin position="279"/>
        <end position="302"/>
    </location>
</feature>
<dbReference type="InterPro" id="IPR050640">
    <property type="entry name" value="Bact_2-comp_sensor_kinase"/>
</dbReference>
<dbReference type="InterPro" id="IPR003594">
    <property type="entry name" value="HATPase_dom"/>
</dbReference>
<dbReference type="CDD" id="cd06225">
    <property type="entry name" value="HAMP"/>
    <property type="match status" value="1"/>
</dbReference>
<keyword evidence="5 12" id="KW-0812">Transmembrane</keyword>
<evidence type="ECO:0000256" key="7">
    <source>
        <dbReference type="ARBA" id="ARBA00022777"/>
    </source>
</evidence>
<proteinExistence type="predicted"/>
<evidence type="ECO:0000256" key="10">
    <source>
        <dbReference type="ARBA" id="ARBA00023012"/>
    </source>
</evidence>
<evidence type="ECO:0000256" key="8">
    <source>
        <dbReference type="ARBA" id="ARBA00022840"/>
    </source>
</evidence>
<dbReference type="EC" id="2.7.13.3" evidence="14"/>
<evidence type="ECO:0000256" key="2">
    <source>
        <dbReference type="ARBA" id="ARBA00022475"/>
    </source>
</evidence>
<dbReference type="Pfam" id="PF02518">
    <property type="entry name" value="HATPase_c"/>
    <property type="match status" value="1"/>
</dbReference>
<evidence type="ECO:0000256" key="9">
    <source>
        <dbReference type="ARBA" id="ARBA00022989"/>
    </source>
</evidence>
<comment type="caution">
    <text evidence="14">The sequence shown here is derived from an EMBL/GenBank/DDBJ whole genome shotgun (WGS) entry which is preliminary data.</text>
</comment>
<dbReference type="Pfam" id="PF06580">
    <property type="entry name" value="His_kinase"/>
    <property type="match status" value="1"/>
</dbReference>
<dbReference type="GO" id="GO:0004673">
    <property type="term" value="F:protein histidine kinase activity"/>
    <property type="evidence" value="ECO:0007669"/>
    <property type="project" value="UniProtKB-EC"/>
</dbReference>
<dbReference type="RefSeq" id="WP_137642458.1">
    <property type="nucleotide sequence ID" value="NZ_BJEA01000008.1"/>
</dbReference>
<dbReference type="PANTHER" id="PTHR34220">
    <property type="entry name" value="SENSOR HISTIDINE KINASE YPDA"/>
    <property type="match status" value="1"/>
</dbReference>
<dbReference type="Gene3D" id="3.30.565.10">
    <property type="entry name" value="Histidine kinase-like ATPase, C-terminal domain"/>
    <property type="match status" value="1"/>
</dbReference>
<keyword evidence="8" id="KW-0067">ATP-binding</keyword>
<keyword evidence="10" id="KW-0902">Two-component regulatory system</keyword>
<keyword evidence="11 12" id="KW-0472">Membrane</keyword>
<evidence type="ECO:0000256" key="1">
    <source>
        <dbReference type="ARBA" id="ARBA00004651"/>
    </source>
</evidence>
<evidence type="ECO:0000256" key="12">
    <source>
        <dbReference type="SAM" id="Phobius"/>
    </source>
</evidence>
<organism evidence="14 15">
    <name type="scientific">Lactiplantibacillus modestisalitolerans</name>
    <dbReference type="NCBI Taxonomy" id="1457219"/>
    <lineage>
        <taxon>Bacteria</taxon>
        <taxon>Bacillati</taxon>
        <taxon>Bacillota</taxon>
        <taxon>Bacilli</taxon>
        <taxon>Lactobacillales</taxon>
        <taxon>Lactobacillaceae</taxon>
        <taxon>Lactiplantibacillus</taxon>
    </lineage>
</organism>
<evidence type="ECO:0000313" key="15">
    <source>
        <dbReference type="Proteomes" id="UP001589691"/>
    </source>
</evidence>
<evidence type="ECO:0000256" key="6">
    <source>
        <dbReference type="ARBA" id="ARBA00022741"/>
    </source>
</evidence>
<feature type="transmembrane region" description="Helical" evidence="12">
    <location>
        <begin position="15"/>
        <end position="37"/>
    </location>
</feature>
<evidence type="ECO:0000256" key="3">
    <source>
        <dbReference type="ARBA" id="ARBA00022553"/>
    </source>
</evidence>
<evidence type="ECO:0000313" key="14">
    <source>
        <dbReference type="EMBL" id="MFB9769054.1"/>
    </source>
</evidence>
<dbReference type="InterPro" id="IPR036890">
    <property type="entry name" value="HATPase_C_sf"/>
</dbReference>
<keyword evidence="15" id="KW-1185">Reference proteome</keyword>
<gene>
    <name evidence="14" type="ORF">ACFFLI_04085</name>
</gene>
<protein>
    <submittedName>
        <fullName evidence="14">Sensor histidine kinase</fullName>
        <ecNumber evidence="14">2.7.13.3</ecNumber>
    </submittedName>
</protein>